<feature type="compositionally biased region" description="Low complexity" evidence="1">
    <location>
        <begin position="165"/>
        <end position="182"/>
    </location>
</feature>
<reference evidence="4" key="1">
    <citation type="submission" date="2021-01" db="EMBL/GenBank/DDBJ databases">
        <title>Whole genome shotgun sequence of Rugosimonospora africana NBRC 104875.</title>
        <authorList>
            <person name="Komaki H."/>
            <person name="Tamura T."/>
        </authorList>
    </citation>
    <scope>NUCLEOTIDE SEQUENCE</scope>
    <source>
        <strain evidence="4">NBRC 104875</strain>
    </source>
</reference>
<organism evidence="4 5">
    <name type="scientific">Rugosimonospora africana</name>
    <dbReference type="NCBI Taxonomy" id="556532"/>
    <lineage>
        <taxon>Bacteria</taxon>
        <taxon>Bacillati</taxon>
        <taxon>Actinomycetota</taxon>
        <taxon>Actinomycetes</taxon>
        <taxon>Micromonosporales</taxon>
        <taxon>Micromonosporaceae</taxon>
        <taxon>Rugosimonospora</taxon>
    </lineage>
</organism>
<dbReference type="InterPro" id="IPR008965">
    <property type="entry name" value="CBM2/CBM3_carb-bd_dom_sf"/>
</dbReference>
<proteinExistence type="predicted"/>
<dbReference type="GO" id="GO:0030247">
    <property type="term" value="F:polysaccharide binding"/>
    <property type="evidence" value="ECO:0007669"/>
    <property type="project" value="UniProtKB-UniRule"/>
</dbReference>
<dbReference type="SUPFAM" id="SSF49384">
    <property type="entry name" value="Carbohydrate-binding domain"/>
    <property type="match status" value="1"/>
</dbReference>
<evidence type="ECO:0000313" key="4">
    <source>
        <dbReference type="EMBL" id="GIH12795.1"/>
    </source>
</evidence>
<dbReference type="Pfam" id="PF00553">
    <property type="entry name" value="CBM_2"/>
    <property type="match status" value="1"/>
</dbReference>
<feature type="domain" description="CBM2" evidence="3">
    <location>
        <begin position="182"/>
        <end position="290"/>
    </location>
</feature>
<dbReference type="EMBL" id="BONZ01000010">
    <property type="protein sequence ID" value="GIH12795.1"/>
    <property type="molecule type" value="Genomic_DNA"/>
</dbReference>
<evidence type="ECO:0000313" key="5">
    <source>
        <dbReference type="Proteomes" id="UP000642748"/>
    </source>
</evidence>
<keyword evidence="5" id="KW-1185">Reference proteome</keyword>
<dbReference type="AlphaFoldDB" id="A0A8J3QKT0"/>
<keyword evidence="2" id="KW-0472">Membrane</keyword>
<dbReference type="SMART" id="SM00637">
    <property type="entry name" value="CBD_II"/>
    <property type="match status" value="1"/>
</dbReference>
<name>A0A8J3QKT0_9ACTN</name>
<dbReference type="RefSeq" id="WP_203916506.1">
    <property type="nucleotide sequence ID" value="NZ_BONZ01000010.1"/>
</dbReference>
<sequence>MGKHNAPDAERPTQADVDQTQVLAPVLAEIRSEVERTWPAELPSQDQTVLLSRVPLDEPERERSKAPVRIAVLVAVVATVMLSALVWTVNRRSDPEITALRVDPPSLSSTAGGMLDIVVTPAGGASTASPVLSASVPSTTGGSVTASPGLSPTSNRRPVPPPGGDRPATTVPTHPPTTSAVPPAQPARLAAQYQKVSSDHHSYKGKYTITNRGGTAAKGWTLVVTFSGSGTLTMSTRDVRASSGSNHSVVFTYSGTVSPGGSTSFTFTMEGSNWGSAPTPTSCSINGGSC</sequence>
<feature type="compositionally biased region" description="Polar residues" evidence="1">
    <location>
        <begin position="126"/>
        <end position="155"/>
    </location>
</feature>
<evidence type="ECO:0000256" key="1">
    <source>
        <dbReference type="SAM" id="MobiDB-lite"/>
    </source>
</evidence>
<feature type="transmembrane region" description="Helical" evidence="2">
    <location>
        <begin position="70"/>
        <end position="89"/>
    </location>
</feature>
<dbReference type="InterPro" id="IPR012291">
    <property type="entry name" value="CBM2_carb-bd_dom_sf"/>
</dbReference>
<dbReference type="InterPro" id="IPR001919">
    <property type="entry name" value="CBD2"/>
</dbReference>
<dbReference type="Proteomes" id="UP000642748">
    <property type="component" value="Unassembled WGS sequence"/>
</dbReference>
<keyword evidence="2" id="KW-1133">Transmembrane helix</keyword>
<protein>
    <recommendedName>
        <fullName evidence="3">CBM2 domain-containing protein</fullName>
    </recommendedName>
</protein>
<dbReference type="PROSITE" id="PS51173">
    <property type="entry name" value="CBM2"/>
    <property type="match status" value="1"/>
</dbReference>
<accession>A0A8J3QKT0</accession>
<dbReference type="Gene3D" id="2.60.40.290">
    <property type="match status" value="1"/>
</dbReference>
<keyword evidence="2" id="KW-0812">Transmembrane</keyword>
<evidence type="ECO:0000259" key="3">
    <source>
        <dbReference type="PROSITE" id="PS51173"/>
    </source>
</evidence>
<gene>
    <name evidence="4" type="ORF">Raf01_09670</name>
</gene>
<feature type="region of interest" description="Disordered" evidence="1">
    <location>
        <begin position="126"/>
        <end position="187"/>
    </location>
</feature>
<comment type="caution">
    <text evidence="4">The sequence shown here is derived from an EMBL/GenBank/DDBJ whole genome shotgun (WGS) entry which is preliminary data.</text>
</comment>
<evidence type="ECO:0000256" key="2">
    <source>
        <dbReference type="SAM" id="Phobius"/>
    </source>
</evidence>
<dbReference type="GO" id="GO:0004553">
    <property type="term" value="F:hydrolase activity, hydrolyzing O-glycosyl compounds"/>
    <property type="evidence" value="ECO:0007669"/>
    <property type="project" value="InterPro"/>
</dbReference>
<dbReference type="GO" id="GO:0005975">
    <property type="term" value="P:carbohydrate metabolic process"/>
    <property type="evidence" value="ECO:0007669"/>
    <property type="project" value="InterPro"/>
</dbReference>